<name>A0ABW5M7L3_9BACT</name>
<dbReference type="PANTHER" id="PTHR34129:SF1">
    <property type="entry name" value="DUF952 DOMAIN-CONTAINING PROTEIN"/>
    <property type="match status" value="1"/>
</dbReference>
<dbReference type="RefSeq" id="WP_381524688.1">
    <property type="nucleotide sequence ID" value="NZ_JBHULN010000010.1"/>
</dbReference>
<gene>
    <name evidence="1" type="ORF">ACFSUS_17130</name>
</gene>
<dbReference type="Gene3D" id="3.20.170.20">
    <property type="entry name" value="Protein of unknown function DUF952"/>
    <property type="match status" value="1"/>
</dbReference>
<comment type="caution">
    <text evidence="1">The sequence shown here is derived from an EMBL/GenBank/DDBJ whole genome shotgun (WGS) entry which is preliminary data.</text>
</comment>
<dbReference type="PANTHER" id="PTHR34129">
    <property type="entry name" value="BLR1139 PROTEIN"/>
    <property type="match status" value="1"/>
</dbReference>
<dbReference type="Pfam" id="PF06108">
    <property type="entry name" value="DUF952"/>
    <property type="match status" value="1"/>
</dbReference>
<protein>
    <submittedName>
        <fullName evidence="1">DUF952 domain-containing protein</fullName>
    </submittedName>
</protein>
<keyword evidence="2" id="KW-1185">Reference proteome</keyword>
<dbReference type="InterPro" id="IPR009297">
    <property type="entry name" value="DUF952"/>
</dbReference>
<sequence length="107" mass="12227">MNLIYHVVPAADWSRYEGQANYEASSLLTEGFIHLSTKEQVDGVLSRYYQNIPNLLLLHVDADKLTHELKYEVATNNDRFPHLYGPLNKDAIVQVEPINAKNTESQQ</sequence>
<evidence type="ECO:0000313" key="1">
    <source>
        <dbReference type="EMBL" id="MFD2572366.1"/>
    </source>
</evidence>
<evidence type="ECO:0000313" key="2">
    <source>
        <dbReference type="Proteomes" id="UP001597469"/>
    </source>
</evidence>
<reference evidence="2" key="1">
    <citation type="journal article" date="2019" name="Int. J. Syst. Evol. Microbiol.">
        <title>The Global Catalogue of Microorganisms (GCM) 10K type strain sequencing project: providing services to taxonomists for standard genome sequencing and annotation.</title>
        <authorList>
            <consortium name="The Broad Institute Genomics Platform"/>
            <consortium name="The Broad Institute Genome Sequencing Center for Infectious Disease"/>
            <person name="Wu L."/>
            <person name="Ma J."/>
        </authorList>
    </citation>
    <scope>NUCLEOTIDE SEQUENCE [LARGE SCALE GENOMIC DNA]</scope>
    <source>
        <strain evidence="2">KCTC 42805</strain>
    </source>
</reference>
<dbReference type="Proteomes" id="UP001597469">
    <property type="component" value="Unassembled WGS sequence"/>
</dbReference>
<dbReference type="SUPFAM" id="SSF56399">
    <property type="entry name" value="ADP-ribosylation"/>
    <property type="match status" value="1"/>
</dbReference>
<organism evidence="1 2">
    <name type="scientific">Spirosoma soli</name>
    <dbReference type="NCBI Taxonomy" id="1770529"/>
    <lineage>
        <taxon>Bacteria</taxon>
        <taxon>Pseudomonadati</taxon>
        <taxon>Bacteroidota</taxon>
        <taxon>Cytophagia</taxon>
        <taxon>Cytophagales</taxon>
        <taxon>Cytophagaceae</taxon>
        <taxon>Spirosoma</taxon>
    </lineage>
</organism>
<dbReference type="EMBL" id="JBHULN010000010">
    <property type="protein sequence ID" value="MFD2572366.1"/>
    <property type="molecule type" value="Genomic_DNA"/>
</dbReference>
<accession>A0ABW5M7L3</accession>
<proteinExistence type="predicted"/>